<dbReference type="Pfam" id="PF02470">
    <property type="entry name" value="MlaD"/>
    <property type="match status" value="1"/>
</dbReference>
<dbReference type="PANTHER" id="PTHR33371:SF15">
    <property type="entry name" value="LIPOPROTEIN LPRN"/>
    <property type="match status" value="1"/>
</dbReference>
<dbReference type="Pfam" id="PF11887">
    <property type="entry name" value="Mce4_CUP1"/>
    <property type="match status" value="1"/>
</dbReference>
<dbReference type="NCBIfam" id="TIGR00996">
    <property type="entry name" value="Mtu_fam_mce"/>
    <property type="match status" value="1"/>
</dbReference>
<feature type="domain" description="Mce/MlaD" evidence="1">
    <location>
        <begin position="37"/>
        <end position="111"/>
    </location>
</feature>
<evidence type="ECO:0000313" key="3">
    <source>
        <dbReference type="EMBL" id="GAA1092827.1"/>
    </source>
</evidence>
<accession>A0ABN1TLI8</accession>
<organism evidence="3 4">
    <name type="scientific">Nocardioides dubius</name>
    <dbReference type="NCBI Taxonomy" id="317019"/>
    <lineage>
        <taxon>Bacteria</taxon>
        <taxon>Bacillati</taxon>
        <taxon>Actinomycetota</taxon>
        <taxon>Actinomycetes</taxon>
        <taxon>Propionibacteriales</taxon>
        <taxon>Nocardioidaceae</taxon>
        <taxon>Nocardioides</taxon>
    </lineage>
</organism>
<keyword evidence="4" id="KW-1185">Reference proteome</keyword>
<dbReference type="RefSeq" id="WP_343991003.1">
    <property type="nucleotide sequence ID" value="NZ_BAAALG010000002.1"/>
</dbReference>
<dbReference type="InterPro" id="IPR052336">
    <property type="entry name" value="MlaD_Phospholipid_Transporter"/>
</dbReference>
<proteinExistence type="predicted"/>
<dbReference type="PANTHER" id="PTHR33371">
    <property type="entry name" value="INTERMEMBRANE PHOSPHOLIPID TRANSPORT SYSTEM BINDING PROTEIN MLAD-RELATED"/>
    <property type="match status" value="1"/>
</dbReference>
<evidence type="ECO:0000259" key="1">
    <source>
        <dbReference type="Pfam" id="PF02470"/>
    </source>
</evidence>
<dbReference type="Proteomes" id="UP001501581">
    <property type="component" value="Unassembled WGS sequence"/>
</dbReference>
<name>A0ABN1TLI8_9ACTN</name>
<sequence length="327" mass="34454">MSRIWRGVGIALALLLVTAGCSMLNAENIPVSSGVEDGYEVTVFFPDALNLAEGAAVKIDGAKVGRVEEVTTERFQAKVRLAVDGATSLPEDSTFRLRPTTALGELFVEVLRGEADQALTEGAVIDAANTRAAPTVEDGLAAASLLVNGGSLSQIKTIVNEINTALDGRTGTVKEFVRGADRLVRSLNDGRTDLDGLLRALADTSRLLNEREDEINAAIDLAGPAAKVLRRNSGKVTELLTEVAGMSGHVDELVGALRGDLVTTLTQLGPVVATLTASKAQAKEMLRKVTKLAPILDHAVPTDYLNLLLILRLDADALTAAKQEAGR</sequence>
<evidence type="ECO:0000313" key="4">
    <source>
        <dbReference type="Proteomes" id="UP001501581"/>
    </source>
</evidence>
<dbReference type="EMBL" id="BAAALG010000002">
    <property type="protein sequence ID" value="GAA1092827.1"/>
    <property type="molecule type" value="Genomic_DNA"/>
</dbReference>
<protein>
    <submittedName>
        <fullName evidence="3">MCE family protein</fullName>
    </submittedName>
</protein>
<comment type="caution">
    <text evidence="3">The sequence shown here is derived from an EMBL/GenBank/DDBJ whole genome shotgun (WGS) entry which is preliminary data.</text>
</comment>
<reference evidence="3 4" key="1">
    <citation type="journal article" date="2019" name="Int. J. Syst. Evol. Microbiol.">
        <title>The Global Catalogue of Microorganisms (GCM) 10K type strain sequencing project: providing services to taxonomists for standard genome sequencing and annotation.</title>
        <authorList>
            <consortium name="The Broad Institute Genomics Platform"/>
            <consortium name="The Broad Institute Genome Sequencing Center for Infectious Disease"/>
            <person name="Wu L."/>
            <person name="Ma J."/>
        </authorList>
    </citation>
    <scope>NUCLEOTIDE SEQUENCE [LARGE SCALE GENOMIC DNA]</scope>
    <source>
        <strain evidence="3 4">JCM 13008</strain>
    </source>
</reference>
<dbReference type="PROSITE" id="PS51257">
    <property type="entry name" value="PROKAR_LIPOPROTEIN"/>
    <property type="match status" value="1"/>
</dbReference>
<evidence type="ECO:0000259" key="2">
    <source>
        <dbReference type="Pfam" id="PF11887"/>
    </source>
</evidence>
<dbReference type="InterPro" id="IPR024516">
    <property type="entry name" value="Mce_C"/>
</dbReference>
<gene>
    <name evidence="3" type="ORF">GCM10009668_04970</name>
</gene>
<dbReference type="InterPro" id="IPR005693">
    <property type="entry name" value="Mce"/>
</dbReference>
<dbReference type="InterPro" id="IPR003399">
    <property type="entry name" value="Mce/MlaD"/>
</dbReference>
<feature type="domain" description="Mammalian cell entry C-terminal" evidence="2">
    <location>
        <begin position="117"/>
        <end position="299"/>
    </location>
</feature>